<comment type="caution">
    <text evidence="1">The sequence shown here is derived from an EMBL/GenBank/DDBJ whole genome shotgun (WGS) entry which is preliminary data.</text>
</comment>
<organism evidence="1">
    <name type="scientific">Zea mays</name>
    <name type="common">Maize</name>
    <dbReference type="NCBI Taxonomy" id="4577"/>
    <lineage>
        <taxon>Eukaryota</taxon>
        <taxon>Viridiplantae</taxon>
        <taxon>Streptophyta</taxon>
        <taxon>Embryophyta</taxon>
        <taxon>Tracheophyta</taxon>
        <taxon>Spermatophyta</taxon>
        <taxon>Magnoliopsida</taxon>
        <taxon>Liliopsida</taxon>
        <taxon>Poales</taxon>
        <taxon>Poaceae</taxon>
        <taxon>PACMAD clade</taxon>
        <taxon>Panicoideae</taxon>
        <taxon>Andropogonodae</taxon>
        <taxon>Andropogoneae</taxon>
        <taxon>Tripsacinae</taxon>
        <taxon>Zea</taxon>
    </lineage>
</organism>
<reference evidence="1" key="1">
    <citation type="journal article" date="2018" name="Nat. Genet.">
        <title>Extensive intraspecific gene order and gene structural variations between Mo17 and other maize genomes.</title>
        <authorList>
            <person name="Sun S."/>
            <person name="Zhou Y."/>
            <person name="Chen J."/>
            <person name="Shi J."/>
            <person name="Zhao H."/>
            <person name="Zhao H."/>
            <person name="Song W."/>
            <person name="Zhang M."/>
            <person name="Cui Y."/>
            <person name="Dong X."/>
            <person name="Liu H."/>
            <person name="Ma X."/>
            <person name="Jiao Y."/>
            <person name="Wang B."/>
            <person name="Wei X."/>
            <person name="Stein J.C."/>
            <person name="Glaubitz J.C."/>
            <person name="Lu F."/>
            <person name="Yu G."/>
            <person name="Liang C."/>
            <person name="Fengler K."/>
            <person name="Li B."/>
            <person name="Rafalski A."/>
            <person name="Schnable P.S."/>
            <person name="Ware D.H."/>
            <person name="Buckler E.S."/>
            <person name="Lai J."/>
        </authorList>
    </citation>
    <scope>NUCLEOTIDE SEQUENCE [LARGE SCALE GENOMIC DNA]</scope>
    <source>
        <tissue evidence="1">Seedling</tissue>
    </source>
</reference>
<evidence type="ECO:0000313" key="1">
    <source>
        <dbReference type="EMBL" id="PWZ32692.1"/>
    </source>
</evidence>
<proteinExistence type="predicted"/>
<gene>
    <name evidence="1" type="ORF">Zm00014a_004333</name>
</gene>
<dbReference type="Proteomes" id="UP000251960">
    <property type="component" value="Chromosome 3"/>
</dbReference>
<dbReference type="AlphaFoldDB" id="A0A3L6FHL1"/>
<name>A0A3L6FHL1_MAIZE</name>
<accession>A0A3L6FHL1</accession>
<protein>
    <submittedName>
        <fullName evidence="1">Uncharacterized protein</fullName>
    </submittedName>
</protein>
<sequence>MLTFPSVEGTVAPKMLLEKTVAT</sequence>
<dbReference type="EMBL" id="NCVQ01000004">
    <property type="protein sequence ID" value="PWZ32692.1"/>
    <property type="molecule type" value="Genomic_DNA"/>
</dbReference>